<protein>
    <submittedName>
        <fullName evidence="5">GntR family transcriptional regulator</fullName>
    </submittedName>
</protein>
<organism evidence="5 6">
    <name type="scientific">Halodurantibacterium flavum</name>
    <dbReference type="NCBI Taxonomy" id="1382802"/>
    <lineage>
        <taxon>Bacteria</taxon>
        <taxon>Pseudomonadati</taxon>
        <taxon>Pseudomonadota</taxon>
        <taxon>Alphaproteobacteria</taxon>
        <taxon>Rhodobacterales</taxon>
        <taxon>Paracoccaceae</taxon>
        <taxon>Halodurantibacterium</taxon>
    </lineage>
</organism>
<dbReference type="InterPro" id="IPR036388">
    <property type="entry name" value="WH-like_DNA-bd_sf"/>
</dbReference>
<dbReference type="EMBL" id="JBHUGH010000002">
    <property type="protein sequence ID" value="MFD1911238.1"/>
    <property type="molecule type" value="Genomic_DNA"/>
</dbReference>
<dbReference type="InterPro" id="IPR011711">
    <property type="entry name" value="GntR_C"/>
</dbReference>
<name>A0ABW4S2C2_9RHOB</name>
<keyword evidence="3" id="KW-0804">Transcription</keyword>
<dbReference type="Proteomes" id="UP001597353">
    <property type="component" value="Unassembled WGS sequence"/>
</dbReference>
<dbReference type="PROSITE" id="PS50949">
    <property type="entry name" value="HTH_GNTR"/>
    <property type="match status" value="1"/>
</dbReference>
<evidence type="ECO:0000256" key="3">
    <source>
        <dbReference type="ARBA" id="ARBA00023163"/>
    </source>
</evidence>
<dbReference type="SUPFAM" id="SSF48008">
    <property type="entry name" value="GntR ligand-binding domain-like"/>
    <property type="match status" value="1"/>
</dbReference>
<dbReference type="PANTHER" id="PTHR43537">
    <property type="entry name" value="TRANSCRIPTIONAL REGULATOR, GNTR FAMILY"/>
    <property type="match status" value="1"/>
</dbReference>
<evidence type="ECO:0000259" key="4">
    <source>
        <dbReference type="PROSITE" id="PS50949"/>
    </source>
</evidence>
<proteinExistence type="predicted"/>
<keyword evidence="6" id="KW-1185">Reference proteome</keyword>
<keyword evidence="1" id="KW-0805">Transcription regulation</keyword>
<keyword evidence="2" id="KW-0238">DNA-binding</keyword>
<dbReference type="InterPro" id="IPR008920">
    <property type="entry name" value="TF_FadR/GntR_C"/>
</dbReference>
<dbReference type="InterPro" id="IPR000524">
    <property type="entry name" value="Tscrpt_reg_HTH_GntR"/>
</dbReference>
<dbReference type="Gene3D" id="1.10.10.10">
    <property type="entry name" value="Winged helix-like DNA-binding domain superfamily/Winged helix DNA-binding domain"/>
    <property type="match status" value="1"/>
</dbReference>
<evidence type="ECO:0000313" key="6">
    <source>
        <dbReference type="Proteomes" id="UP001597353"/>
    </source>
</evidence>
<reference evidence="6" key="1">
    <citation type="journal article" date="2019" name="Int. J. Syst. Evol. Microbiol.">
        <title>The Global Catalogue of Microorganisms (GCM) 10K type strain sequencing project: providing services to taxonomists for standard genome sequencing and annotation.</title>
        <authorList>
            <consortium name="The Broad Institute Genomics Platform"/>
            <consortium name="The Broad Institute Genome Sequencing Center for Infectious Disease"/>
            <person name="Wu L."/>
            <person name="Ma J."/>
        </authorList>
    </citation>
    <scope>NUCLEOTIDE SEQUENCE [LARGE SCALE GENOMIC DNA]</scope>
    <source>
        <strain evidence="6">CGMCC 4.7242</strain>
    </source>
</reference>
<dbReference type="CDD" id="cd07377">
    <property type="entry name" value="WHTH_GntR"/>
    <property type="match status" value="1"/>
</dbReference>
<dbReference type="PRINTS" id="PR00035">
    <property type="entry name" value="HTHGNTR"/>
</dbReference>
<dbReference type="Gene3D" id="1.20.120.530">
    <property type="entry name" value="GntR ligand-binding domain-like"/>
    <property type="match status" value="1"/>
</dbReference>
<evidence type="ECO:0000256" key="1">
    <source>
        <dbReference type="ARBA" id="ARBA00023015"/>
    </source>
</evidence>
<evidence type="ECO:0000256" key="2">
    <source>
        <dbReference type="ARBA" id="ARBA00023125"/>
    </source>
</evidence>
<dbReference type="InterPro" id="IPR036390">
    <property type="entry name" value="WH_DNA-bd_sf"/>
</dbReference>
<dbReference type="Pfam" id="PF07729">
    <property type="entry name" value="FCD"/>
    <property type="match status" value="1"/>
</dbReference>
<dbReference type="RefSeq" id="WP_390259456.1">
    <property type="nucleotide sequence ID" value="NZ_JBHUGH010000002.1"/>
</dbReference>
<evidence type="ECO:0000313" key="5">
    <source>
        <dbReference type="EMBL" id="MFD1911238.1"/>
    </source>
</evidence>
<gene>
    <name evidence="5" type="ORF">ACFSGJ_03305</name>
</gene>
<dbReference type="SMART" id="SM00345">
    <property type="entry name" value="HTH_GNTR"/>
    <property type="match status" value="1"/>
</dbReference>
<dbReference type="PANTHER" id="PTHR43537:SF24">
    <property type="entry name" value="GLUCONATE OPERON TRANSCRIPTIONAL REPRESSOR"/>
    <property type="match status" value="1"/>
</dbReference>
<dbReference type="SMART" id="SM00895">
    <property type="entry name" value="FCD"/>
    <property type="match status" value="1"/>
</dbReference>
<dbReference type="Pfam" id="PF00392">
    <property type="entry name" value="GntR"/>
    <property type="match status" value="1"/>
</dbReference>
<feature type="domain" description="HTH gntR-type" evidence="4">
    <location>
        <begin position="10"/>
        <end position="77"/>
    </location>
</feature>
<accession>A0ABW4S2C2</accession>
<comment type="caution">
    <text evidence="5">The sequence shown here is derived from an EMBL/GenBank/DDBJ whole genome shotgun (WGS) entry which is preliminary data.</text>
</comment>
<sequence length="234" mass="25368">MTSDDRLTLKPIGAEVADRLEAAIIREEFPPGAKLREEELSARYGVSRSPLREAFQILEGRGLVERRPRLGARVTSLSLTMLDDITTCRVPLEATAAALLAARDDRQQAVRRLRSELVAMQRAADRGDSRAGFEANVRMTDILHGACGNPVLVKLLDQLNKSALRYRFRAYRSAPAILTRMVEGNGAMIEAIARGDTATAATVTERLLRDAWALSRAALEAAAAEDGAESGVAG</sequence>
<dbReference type="SUPFAM" id="SSF46785">
    <property type="entry name" value="Winged helix' DNA-binding domain"/>
    <property type="match status" value="1"/>
</dbReference>